<dbReference type="PROSITE" id="PS50942">
    <property type="entry name" value="ENTH"/>
    <property type="match status" value="1"/>
</dbReference>
<dbReference type="SUPFAM" id="SSF48464">
    <property type="entry name" value="ENTH/VHS domain"/>
    <property type="match status" value="1"/>
</dbReference>
<dbReference type="GO" id="GO:0006900">
    <property type="term" value="P:vesicle budding from membrane"/>
    <property type="evidence" value="ECO:0007669"/>
    <property type="project" value="TreeGrafter"/>
</dbReference>
<dbReference type="InterPro" id="IPR008942">
    <property type="entry name" value="ENTH_VHS"/>
</dbReference>
<dbReference type="Pfam" id="PF07651">
    <property type="entry name" value="ANTH"/>
    <property type="match status" value="1"/>
</dbReference>
<dbReference type="GO" id="GO:0005545">
    <property type="term" value="F:1-phosphatidylinositol binding"/>
    <property type="evidence" value="ECO:0007669"/>
    <property type="project" value="InterPro"/>
</dbReference>
<dbReference type="EMBL" id="JBBNAG010000001">
    <property type="protein sequence ID" value="KAK9167153.1"/>
    <property type="molecule type" value="Genomic_DNA"/>
</dbReference>
<keyword evidence="5" id="KW-0333">Golgi apparatus</keyword>
<dbReference type="GO" id="GO:0030136">
    <property type="term" value="C:clathrin-coated vesicle"/>
    <property type="evidence" value="ECO:0007669"/>
    <property type="project" value="UniProtKB-SubCell"/>
</dbReference>
<comment type="caution">
    <text evidence="10">The sequence shown here is derived from an EMBL/GenBank/DDBJ whole genome shotgun (WGS) entry which is preliminary data.</text>
</comment>
<evidence type="ECO:0000313" key="11">
    <source>
        <dbReference type="Proteomes" id="UP001419268"/>
    </source>
</evidence>
<gene>
    <name evidence="10" type="ORF">Scep_002344</name>
</gene>
<keyword evidence="6" id="KW-0472">Membrane</keyword>
<keyword evidence="4" id="KW-0254">Endocytosis</keyword>
<name>A0AAP0Q4W2_9MAGN</name>
<comment type="subcellular location">
    <subcellularLocation>
        <location evidence="1">Cytoplasmic vesicle</location>
        <location evidence="1">Clathrin-coated vesicle</location>
    </subcellularLocation>
    <subcellularLocation>
        <location evidence="2">Golgi apparatus</location>
    </subcellularLocation>
    <subcellularLocation>
        <location evidence="3">Membrane</location>
        <location evidence="3">Clathrin-coated pit</location>
    </subcellularLocation>
</comment>
<dbReference type="AlphaFoldDB" id="A0AAP0Q4W2"/>
<dbReference type="InterPro" id="IPR014712">
    <property type="entry name" value="ANTH_dom_sf"/>
</dbReference>
<dbReference type="Proteomes" id="UP001419268">
    <property type="component" value="Unassembled WGS sequence"/>
</dbReference>
<dbReference type="GO" id="GO:0005546">
    <property type="term" value="F:phosphatidylinositol-4,5-bisphosphate binding"/>
    <property type="evidence" value="ECO:0007669"/>
    <property type="project" value="TreeGrafter"/>
</dbReference>
<dbReference type="PANTHER" id="PTHR22951">
    <property type="entry name" value="CLATHRIN ASSEMBLY PROTEIN"/>
    <property type="match status" value="1"/>
</dbReference>
<keyword evidence="8" id="KW-0968">Cytoplasmic vesicle</keyword>
<evidence type="ECO:0000256" key="4">
    <source>
        <dbReference type="ARBA" id="ARBA00022583"/>
    </source>
</evidence>
<dbReference type="InterPro" id="IPR011417">
    <property type="entry name" value="ANTH_dom"/>
</dbReference>
<evidence type="ECO:0000259" key="9">
    <source>
        <dbReference type="PROSITE" id="PS50942"/>
    </source>
</evidence>
<dbReference type="GO" id="GO:0032050">
    <property type="term" value="F:clathrin heavy chain binding"/>
    <property type="evidence" value="ECO:0007669"/>
    <property type="project" value="TreeGrafter"/>
</dbReference>
<dbReference type="GO" id="GO:0005794">
    <property type="term" value="C:Golgi apparatus"/>
    <property type="evidence" value="ECO:0007669"/>
    <property type="project" value="UniProtKB-SubCell"/>
</dbReference>
<dbReference type="InterPro" id="IPR045192">
    <property type="entry name" value="AP180-like"/>
</dbReference>
<keyword evidence="7" id="KW-0168">Coated pit</keyword>
<evidence type="ECO:0000256" key="3">
    <source>
        <dbReference type="ARBA" id="ARBA00004600"/>
    </source>
</evidence>
<dbReference type="InterPro" id="IPR013809">
    <property type="entry name" value="ENTH"/>
</dbReference>
<evidence type="ECO:0000256" key="1">
    <source>
        <dbReference type="ARBA" id="ARBA00004132"/>
    </source>
</evidence>
<sequence length="579" mass="65271">MASSTLRKAFDTVKDQTRIGIAIISNGARISDLEVAIVKATMHEERPANEKHIVYILSLTCYSKSYIKFCVKTIAKRLNKTSNWVVALKSLMLVHRLLLDGDANYEQEIFHATRRGTRMLNMADFRNTFRSASWDFSTFVRAYALYLDERLDFRMQMQQRIRGGSGKPVEHGKWDGSFRHGNSTPVRDMRTERIFLRAQHLLNLLERCLACRPAGETRYSRIVLVALYPVVKESFQIYYDITELMGILVDRFMELQIPQCVKVHEIFTRIGTQFILLENFYNWCKAVGVARSSDYPEVEKITPEKLEAMADLIHDKSILEQSRRANNQSLKKSDCVEEEKEMDTVVEDDLNAIKALPPPEGFIDIVEDKKENKKEELQDNQQADLLDLSDDITTHEQPGDRMALALFDGESAIAPTASTVSAWEAFGSPDDSTDWETTLVQSASHLSNQKVTLGGGFDMSLLDNMYKQPTISTTLMHQNGVSGSASSMALGSSGWPTMLALPGPPAPGGTIAGGDPFQASLSMPPPPYVQMSEMEKKQKLLVEEQLMWQQYANNGRQGHLGFAQRQPHTYSMGTYAYGY</sequence>
<dbReference type="GO" id="GO:0048268">
    <property type="term" value="P:clathrin coat assembly"/>
    <property type="evidence" value="ECO:0007669"/>
    <property type="project" value="InterPro"/>
</dbReference>
<evidence type="ECO:0000256" key="2">
    <source>
        <dbReference type="ARBA" id="ARBA00004555"/>
    </source>
</evidence>
<dbReference type="FunFam" id="1.20.58.150:FF:000005">
    <property type="entry name" value="putative clathrin assembly protein At2g25430"/>
    <property type="match status" value="1"/>
</dbReference>
<dbReference type="PANTHER" id="PTHR22951:SF12">
    <property type="entry name" value="OS05G0426100 PROTEIN"/>
    <property type="match status" value="1"/>
</dbReference>
<protein>
    <recommendedName>
        <fullName evidence="9">ENTH domain-containing protein</fullName>
    </recommendedName>
</protein>
<dbReference type="GO" id="GO:0005905">
    <property type="term" value="C:clathrin-coated pit"/>
    <property type="evidence" value="ECO:0007669"/>
    <property type="project" value="UniProtKB-SubCell"/>
</dbReference>
<dbReference type="InterPro" id="IPR048050">
    <property type="entry name" value="ANTH_N_plant"/>
</dbReference>
<dbReference type="GO" id="GO:0072583">
    <property type="term" value="P:clathrin-dependent endocytosis"/>
    <property type="evidence" value="ECO:0007669"/>
    <property type="project" value="InterPro"/>
</dbReference>
<reference evidence="10 11" key="1">
    <citation type="submission" date="2024-01" db="EMBL/GenBank/DDBJ databases">
        <title>Genome assemblies of Stephania.</title>
        <authorList>
            <person name="Yang L."/>
        </authorList>
    </citation>
    <scope>NUCLEOTIDE SEQUENCE [LARGE SCALE GENOMIC DNA]</scope>
    <source>
        <strain evidence="10">JXDWG</strain>
        <tissue evidence="10">Leaf</tissue>
    </source>
</reference>
<dbReference type="SUPFAM" id="SSF89009">
    <property type="entry name" value="GAT-like domain"/>
    <property type="match status" value="1"/>
</dbReference>
<keyword evidence="11" id="KW-1185">Reference proteome</keyword>
<dbReference type="CDD" id="cd16987">
    <property type="entry name" value="ANTH_N_AP180_plant"/>
    <property type="match status" value="1"/>
</dbReference>
<dbReference type="SMART" id="SM00273">
    <property type="entry name" value="ENTH"/>
    <property type="match status" value="1"/>
</dbReference>
<evidence type="ECO:0000313" key="10">
    <source>
        <dbReference type="EMBL" id="KAK9167153.1"/>
    </source>
</evidence>
<proteinExistence type="predicted"/>
<dbReference type="FunFam" id="1.25.40.90:FF:000019">
    <property type="entry name" value="Clathrin coat assembly protein"/>
    <property type="match status" value="1"/>
</dbReference>
<dbReference type="Gene3D" id="1.25.40.90">
    <property type="match status" value="1"/>
</dbReference>
<organism evidence="10 11">
    <name type="scientific">Stephania cephalantha</name>
    <dbReference type="NCBI Taxonomy" id="152367"/>
    <lineage>
        <taxon>Eukaryota</taxon>
        <taxon>Viridiplantae</taxon>
        <taxon>Streptophyta</taxon>
        <taxon>Embryophyta</taxon>
        <taxon>Tracheophyta</taxon>
        <taxon>Spermatophyta</taxon>
        <taxon>Magnoliopsida</taxon>
        <taxon>Ranunculales</taxon>
        <taxon>Menispermaceae</taxon>
        <taxon>Menispermoideae</taxon>
        <taxon>Cissampelideae</taxon>
        <taxon>Stephania</taxon>
    </lineage>
</organism>
<evidence type="ECO:0000256" key="8">
    <source>
        <dbReference type="ARBA" id="ARBA00023329"/>
    </source>
</evidence>
<accession>A0AAP0Q4W2</accession>
<evidence type="ECO:0000256" key="5">
    <source>
        <dbReference type="ARBA" id="ARBA00023034"/>
    </source>
</evidence>
<feature type="domain" description="ENTH" evidence="9">
    <location>
        <begin position="25"/>
        <end position="161"/>
    </location>
</feature>
<evidence type="ECO:0000256" key="6">
    <source>
        <dbReference type="ARBA" id="ARBA00023136"/>
    </source>
</evidence>
<evidence type="ECO:0000256" key="7">
    <source>
        <dbReference type="ARBA" id="ARBA00023176"/>
    </source>
</evidence>
<dbReference type="Gene3D" id="1.20.58.150">
    <property type="entry name" value="ANTH domain"/>
    <property type="match status" value="1"/>
</dbReference>
<dbReference type="GO" id="GO:0000149">
    <property type="term" value="F:SNARE binding"/>
    <property type="evidence" value="ECO:0007669"/>
    <property type="project" value="TreeGrafter"/>
</dbReference>